<feature type="domain" description="DUF4357" evidence="1">
    <location>
        <begin position="234"/>
        <end position="283"/>
    </location>
</feature>
<evidence type="ECO:0000313" key="2">
    <source>
        <dbReference type="EMBL" id="CUH83442.1"/>
    </source>
</evidence>
<reference evidence="2 3" key="1">
    <citation type="submission" date="2015-09" db="EMBL/GenBank/DDBJ databases">
        <authorList>
            <consortium name="Swine Surveillance"/>
        </authorList>
    </citation>
    <scope>NUCLEOTIDE SEQUENCE [LARGE SCALE GENOMIC DNA]</scope>
    <source>
        <strain evidence="2 3">CECT 8383</strain>
    </source>
</reference>
<dbReference type="InterPro" id="IPR025579">
    <property type="entry name" value="DUF4357"/>
</dbReference>
<proteinExistence type="predicted"/>
<dbReference type="AlphaFoldDB" id="A0A0P1GM11"/>
<dbReference type="OrthoDB" id="2656488at2"/>
<dbReference type="Pfam" id="PF14267">
    <property type="entry name" value="DUF4357"/>
    <property type="match status" value="1"/>
</dbReference>
<protein>
    <submittedName>
        <fullName evidence="2">GIY-YIG catalytic domain protein</fullName>
    </submittedName>
</protein>
<gene>
    <name evidence="2" type="ORF">TM5383_00630</name>
</gene>
<dbReference type="EMBL" id="CYSF01000005">
    <property type="protein sequence ID" value="CUH83442.1"/>
    <property type="molecule type" value="Genomic_DNA"/>
</dbReference>
<dbReference type="STRING" id="340021.TM5383_00630"/>
<accession>A0A0P1GM11</accession>
<evidence type="ECO:0000259" key="1">
    <source>
        <dbReference type="Pfam" id="PF14267"/>
    </source>
</evidence>
<dbReference type="Proteomes" id="UP000051681">
    <property type="component" value="Unassembled WGS sequence"/>
</dbReference>
<dbReference type="RefSeq" id="WP_058317603.1">
    <property type="nucleotide sequence ID" value="NZ_CYSF01000005.1"/>
</dbReference>
<evidence type="ECO:0000313" key="3">
    <source>
        <dbReference type="Proteomes" id="UP000051681"/>
    </source>
</evidence>
<organism evidence="2 3">
    <name type="scientific">Thalassovita mediterranea</name>
    <dbReference type="NCBI Taxonomy" id="340021"/>
    <lineage>
        <taxon>Bacteria</taxon>
        <taxon>Pseudomonadati</taxon>
        <taxon>Pseudomonadota</taxon>
        <taxon>Alphaproteobacteria</taxon>
        <taxon>Rhodobacterales</taxon>
        <taxon>Roseobacteraceae</taxon>
        <taxon>Thalassovita</taxon>
    </lineage>
</organism>
<dbReference type="CDD" id="cd10447">
    <property type="entry name" value="GIY-YIG_unchar_2"/>
    <property type="match status" value="1"/>
</dbReference>
<keyword evidence="3" id="KW-1185">Reference proteome</keyword>
<sequence>MKGRSLELFFVDGDPDGMLTAEVFNWTGHVLKLPRAQIAEGLRRSDAQRTGVYALLGTLDEKNAVYIGETENLAQRIADHAREKDWWEHAVLITSSDDGLHKAHVRYLEKRMVELAASAEGITLVNSNAPGGASLNEAATSNMERFLENLQIVLPAIRVDILNSRRRPSESRPSDEHGDSASMTRFYMSVSRHDIKAEAILQGNEFIVQKGSQCRPEWIGTRAHNEGYAIRHAEFVAKGIIKVQDGVGEFTENYAFTSPSAASTAIAGRSDNGRRSWRTESGVSYADWETQQLSKSAP</sequence>
<name>A0A0P1GM11_9RHOB</name>